<protein>
    <submittedName>
        <fullName evidence="3">Retrovirus-related Pol polyprotein from transposon TNT 1-94</fullName>
    </submittedName>
</protein>
<dbReference type="SMART" id="SM00343">
    <property type="entry name" value="ZnF_C2HC"/>
    <property type="match status" value="1"/>
</dbReference>
<organism evidence="3 4">
    <name type="scientific">Cucumis melo var. makuwa</name>
    <name type="common">Oriental melon</name>
    <dbReference type="NCBI Taxonomy" id="1194695"/>
    <lineage>
        <taxon>Eukaryota</taxon>
        <taxon>Viridiplantae</taxon>
        <taxon>Streptophyta</taxon>
        <taxon>Embryophyta</taxon>
        <taxon>Tracheophyta</taxon>
        <taxon>Spermatophyta</taxon>
        <taxon>Magnoliopsida</taxon>
        <taxon>eudicotyledons</taxon>
        <taxon>Gunneridae</taxon>
        <taxon>Pentapetalae</taxon>
        <taxon>rosids</taxon>
        <taxon>fabids</taxon>
        <taxon>Cucurbitales</taxon>
        <taxon>Cucurbitaceae</taxon>
        <taxon>Benincaseae</taxon>
        <taxon>Cucumis</taxon>
    </lineage>
</organism>
<evidence type="ECO:0000313" key="3">
    <source>
        <dbReference type="EMBL" id="KAA0033402.1"/>
    </source>
</evidence>
<keyword evidence="1" id="KW-0479">Metal-binding</keyword>
<feature type="domain" description="CCHC-type" evidence="2">
    <location>
        <begin position="246"/>
        <end position="261"/>
    </location>
</feature>
<dbReference type="GO" id="GO:0003676">
    <property type="term" value="F:nucleic acid binding"/>
    <property type="evidence" value="ECO:0007669"/>
    <property type="project" value="InterPro"/>
</dbReference>
<sequence>MTTENNEGSFIQPVIPGFNGHCDHWSMFMENFLRSKEYWELVEPGYVEPASRSLQTNAQRKKNYEMKLKDLKVKNYLFQAIDRTILETILNKNITKEIWDSIKKKYEGNARVKRSYLQAIRREFEILEMKSGEGVTEYSRVMTVANKMRIYGEDMQDVKVVEKILRSLTDNFNYIVCSIEESKDTNTLIIDELQSSLIIHEQKFQQRGGEEQALKVTNDEGRGRGSGSYRGRGRGQGTFNKANMQCYRCQKFGHFQYECSENKEANYAEEEEMLLMSYEKKHGVQREDTWFLDSGCSNHMCGDRSMFSDLNEDFRHSVKLGNNTRMNVMGKGNVKLLINGVNHVVTEVYYIPDLSSNLLSIG</sequence>
<evidence type="ECO:0000313" key="4">
    <source>
        <dbReference type="Proteomes" id="UP000321393"/>
    </source>
</evidence>
<dbReference type="PROSITE" id="PS50158">
    <property type="entry name" value="ZF_CCHC"/>
    <property type="match status" value="1"/>
</dbReference>
<comment type="caution">
    <text evidence="3">The sequence shown here is derived from an EMBL/GenBank/DDBJ whole genome shotgun (WGS) entry which is preliminary data.</text>
</comment>
<dbReference type="OrthoDB" id="2013098at2759"/>
<evidence type="ECO:0000256" key="1">
    <source>
        <dbReference type="PROSITE-ProRule" id="PRU00047"/>
    </source>
</evidence>
<dbReference type="InterPro" id="IPR036875">
    <property type="entry name" value="Znf_CCHC_sf"/>
</dbReference>
<dbReference type="EMBL" id="SSTE01020868">
    <property type="protein sequence ID" value="KAA0033402.1"/>
    <property type="molecule type" value="Genomic_DNA"/>
</dbReference>
<dbReference type="SUPFAM" id="SSF57756">
    <property type="entry name" value="Retrovirus zinc finger-like domains"/>
    <property type="match status" value="1"/>
</dbReference>
<dbReference type="Proteomes" id="UP000321393">
    <property type="component" value="Unassembled WGS sequence"/>
</dbReference>
<dbReference type="AlphaFoldDB" id="A0A5A7SQE0"/>
<dbReference type="PANTHER" id="PTHR35317:SF37">
    <property type="entry name" value="DUF4219 DOMAIN-CONTAINING PROTEIN"/>
    <property type="match status" value="1"/>
</dbReference>
<dbReference type="Gene3D" id="4.10.60.10">
    <property type="entry name" value="Zinc finger, CCHC-type"/>
    <property type="match status" value="1"/>
</dbReference>
<dbReference type="PANTHER" id="PTHR35317">
    <property type="entry name" value="OS04G0629600 PROTEIN"/>
    <property type="match status" value="1"/>
</dbReference>
<dbReference type="Pfam" id="PF14223">
    <property type="entry name" value="Retrotran_gag_2"/>
    <property type="match status" value="1"/>
</dbReference>
<dbReference type="InterPro" id="IPR054722">
    <property type="entry name" value="PolX-like_BBD"/>
</dbReference>
<gene>
    <name evidence="3" type="ORF">E6C27_scaffold111G00540</name>
</gene>
<dbReference type="InterPro" id="IPR001878">
    <property type="entry name" value="Znf_CCHC"/>
</dbReference>
<keyword evidence="1" id="KW-0863">Zinc-finger</keyword>
<name>A0A5A7SQE0_CUCMM</name>
<proteinExistence type="predicted"/>
<keyword evidence="1" id="KW-0862">Zinc</keyword>
<dbReference type="Pfam" id="PF22936">
    <property type="entry name" value="Pol_BBD"/>
    <property type="match status" value="1"/>
</dbReference>
<reference evidence="3 4" key="1">
    <citation type="submission" date="2019-08" db="EMBL/GenBank/DDBJ databases">
        <title>Draft genome sequences of two oriental melons (Cucumis melo L. var makuwa).</title>
        <authorList>
            <person name="Kwon S.-Y."/>
        </authorList>
    </citation>
    <scope>NUCLEOTIDE SEQUENCE [LARGE SCALE GENOMIC DNA]</scope>
    <source>
        <strain evidence="4">cv. SW 3</strain>
        <tissue evidence="3">Leaf</tissue>
    </source>
</reference>
<accession>A0A5A7SQE0</accession>
<evidence type="ECO:0000259" key="2">
    <source>
        <dbReference type="PROSITE" id="PS50158"/>
    </source>
</evidence>
<dbReference type="GO" id="GO:0008270">
    <property type="term" value="F:zinc ion binding"/>
    <property type="evidence" value="ECO:0007669"/>
    <property type="project" value="UniProtKB-KW"/>
</dbReference>